<keyword evidence="6" id="KW-1185">Reference proteome</keyword>
<keyword evidence="1" id="KW-0540">Nuclease</keyword>
<reference evidence="6" key="1">
    <citation type="journal article" date="2019" name="Int. J. Syst. Evol. Microbiol.">
        <title>The Global Catalogue of Microorganisms (GCM) 10K type strain sequencing project: providing services to taxonomists for standard genome sequencing and annotation.</title>
        <authorList>
            <consortium name="The Broad Institute Genomics Platform"/>
            <consortium name="The Broad Institute Genome Sequencing Center for Infectious Disease"/>
            <person name="Wu L."/>
            <person name="Ma J."/>
        </authorList>
    </citation>
    <scope>NUCLEOTIDE SEQUENCE [LARGE SCALE GENOMIC DNA]</scope>
    <source>
        <strain evidence="6">JCM 17593</strain>
    </source>
</reference>
<dbReference type="EMBL" id="BAABBX010000016">
    <property type="protein sequence ID" value="GAA4193884.1"/>
    <property type="molecule type" value="Genomic_DNA"/>
</dbReference>
<dbReference type="InterPro" id="IPR036397">
    <property type="entry name" value="RNaseH_sf"/>
</dbReference>
<protein>
    <submittedName>
        <fullName evidence="5">3'-5' exonuclease</fullName>
    </submittedName>
</protein>
<dbReference type="Pfam" id="PF00929">
    <property type="entry name" value="RNase_T"/>
    <property type="match status" value="1"/>
</dbReference>
<dbReference type="Proteomes" id="UP001500213">
    <property type="component" value="Unassembled WGS sequence"/>
</dbReference>
<feature type="domain" description="Exonuclease" evidence="4">
    <location>
        <begin position="30"/>
        <end position="207"/>
    </location>
</feature>
<dbReference type="CDD" id="cd06127">
    <property type="entry name" value="DEDDh"/>
    <property type="match status" value="1"/>
</dbReference>
<evidence type="ECO:0000313" key="5">
    <source>
        <dbReference type="EMBL" id="GAA4193884.1"/>
    </source>
</evidence>
<evidence type="ECO:0000256" key="2">
    <source>
        <dbReference type="ARBA" id="ARBA00022801"/>
    </source>
</evidence>
<dbReference type="SUPFAM" id="SSF53098">
    <property type="entry name" value="Ribonuclease H-like"/>
    <property type="match status" value="1"/>
</dbReference>
<evidence type="ECO:0000259" key="4">
    <source>
        <dbReference type="SMART" id="SM00479"/>
    </source>
</evidence>
<evidence type="ECO:0000313" key="6">
    <source>
        <dbReference type="Proteomes" id="UP001500213"/>
    </source>
</evidence>
<evidence type="ECO:0000256" key="3">
    <source>
        <dbReference type="ARBA" id="ARBA00022839"/>
    </source>
</evidence>
<dbReference type="Gene3D" id="3.30.420.10">
    <property type="entry name" value="Ribonuclease H-like superfamily/Ribonuclease H"/>
    <property type="match status" value="1"/>
</dbReference>
<dbReference type="PANTHER" id="PTHR30231">
    <property type="entry name" value="DNA POLYMERASE III SUBUNIT EPSILON"/>
    <property type="match status" value="1"/>
</dbReference>
<dbReference type="NCBIfam" id="NF005927">
    <property type="entry name" value="PRK07942.1"/>
    <property type="match status" value="1"/>
</dbReference>
<organism evidence="5 6">
    <name type="scientific">Gryllotalpicola kribbensis</name>
    <dbReference type="NCBI Taxonomy" id="993084"/>
    <lineage>
        <taxon>Bacteria</taxon>
        <taxon>Bacillati</taxon>
        <taxon>Actinomycetota</taxon>
        <taxon>Actinomycetes</taxon>
        <taxon>Micrococcales</taxon>
        <taxon>Microbacteriaceae</taxon>
        <taxon>Gryllotalpicola</taxon>
    </lineage>
</organism>
<dbReference type="InterPro" id="IPR013520">
    <property type="entry name" value="Ribonucl_H"/>
</dbReference>
<dbReference type="PANTHER" id="PTHR30231:SF4">
    <property type="entry name" value="PROTEIN NEN2"/>
    <property type="match status" value="1"/>
</dbReference>
<dbReference type="InterPro" id="IPR012337">
    <property type="entry name" value="RNaseH-like_sf"/>
</dbReference>
<evidence type="ECO:0000256" key="1">
    <source>
        <dbReference type="ARBA" id="ARBA00022722"/>
    </source>
</evidence>
<dbReference type="SMART" id="SM00479">
    <property type="entry name" value="EXOIII"/>
    <property type="match status" value="1"/>
</dbReference>
<comment type="caution">
    <text evidence="5">The sequence shown here is derived from an EMBL/GenBank/DDBJ whole genome shotgun (WGS) entry which is preliminary data.</text>
</comment>
<dbReference type="GO" id="GO:0004527">
    <property type="term" value="F:exonuclease activity"/>
    <property type="evidence" value="ECO:0007669"/>
    <property type="project" value="UniProtKB-KW"/>
</dbReference>
<name>A0ABP8AYU8_9MICO</name>
<gene>
    <name evidence="5" type="ORF">GCM10022288_28380</name>
</gene>
<keyword evidence="3 5" id="KW-0269">Exonuclease</keyword>
<keyword evidence="2" id="KW-0378">Hydrolase</keyword>
<sequence>MHRLSGYRASQQSGVRGRFYPGGMSGWHEQLGVFDLETTGVDTETARIVTAHVGVINEQGITVSRQDWVIDPMVEIPDGAAAVHGYTTERVRLEGMDAATGVAEIVSALRVLFERGIPVVAYNAPYDFTVLNREAKRHGVTPLENPLPVIDPLVIDKAVDRYRKGKRTLELTAQFYGVDLGDDAHDAGYDAIAAGRVAQAIAVKFAAELAMTAAELHARQVDWFRQQEESYAEFRRNKLGDLNFVATGTWPERF</sequence>
<proteinExistence type="predicted"/>
<accession>A0ABP8AYU8</accession>